<dbReference type="GO" id="GO:0042803">
    <property type="term" value="F:protein homodimerization activity"/>
    <property type="evidence" value="ECO:0007669"/>
    <property type="project" value="Ensembl"/>
</dbReference>
<evidence type="ECO:0000256" key="12">
    <source>
        <dbReference type="ARBA" id="ARBA00023128"/>
    </source>
</evidence>
<dbReference type="InterPro" id="IPR012340">
    <property type="entry name" value="NA-bd_OB-fold"/>
</dbReference>
<gene>
    <name evidence="21" type="primary">DARS2</name>
</gene>
<dbReference type="GO" id="GO:0070145">
    <property type="term" value="P:mitochondrial asparaginyl-tRNA aminoacylation"/>
    <property type="evidence" value="ECO:0007669"/>
    <property type="project" value="Ensembl"/>
</dbReference>
<dbReference type="EC" id="6.1.1.12" evidence="5"/>
<dbReference type="PROSITE" id="PS50862">
    <property type="entry name" value="AA_TRNA_LIGASE_II"/>
    <property type="match status" value="1"/>
</dbReference>
<dbReference type="GeneID" id="114047565"/>
<reference evidence="21" key="2">
    <citation type="submission" date="2025-08" db="UniProtKB">
        <authorList>
            <consortium name="Ensembl"/>
        </authorList>
    </citation>
    <scope>IDENTIFICATION</scope>
</reference>
<dbReference type="InterPro" id="IPR029351">
    <property type="entry name" value="GAD_dom"/>
</dbReference>
<dbReference type="InterPro" id="IPR004365">
    <property type="entry name" value="NA-bd_OB_tRNA"/>
</dbReference>
<evidence type="ECO:0000256" key="11">
    <source>
        <dbReference type="ARBA" id="ARBA00022946"/>
    </source>
</evidence>
<dbReference type="InterPro" id="IPR047090">
    <property type="entry name" value="AspRS_core"/>
</dbReference>
<dbReference type="STRING" id="29139.ENSVURP00010007462"/>
<keyword evidence="11" id="KW-0809">Transit peptide</keyword>
<dbReference type="CDD" id="cd04317">
    <property type="entry name" value="EcAspRS_like_N"/>
    <property type="match status" value="1"/>
</dbReference>
<feature type="domain" description="Aminoacyl-transfer RNA synthetases class-II family profile" evidence="20">
    <location>
        <begin position="190"/>
        <end position="608"/>
    </location>
</feature>
<evidence type="ECO:0000256" key="16">
    <source>
        <dbReference type="ARBA" id="ARBA00047904"/>
    </source>
</evidence>
<dbReference type="NCBIfam" id="TIGR00459">
    <property type="entry name" value="aspS_bact"/>
    <property type="match status" value="1"/>
</dbReference>
<dbReference type="SUPFAM" id="SSF55261">
    <property type="entry name" value="GAD domain-like"/>
    <property type="match status" value="1"/>
</dbReference>
<dbReference type="OMA" id="LCGWVDR"/>
<dbReference type="GO" id="GO:0004815">
    <property type="term" value="F:aspartate-tRNA ligase activity"/>
    <property type="evidence" value="ECO:0007669"/>
    <property type="project" value="UniProtKB-EC"/>
</dbReference>
<dbReference type="InterPro" id="IPR006195">
    <property type="entry name" value="aa-tRNA-synth_II"/>
</dbReference>
<comment type="function">
    <text evidence="17">Catalyzes the attachment of aspartate to tRNA(Asp) in a two-step reaction: aspartate is first activated by ATP to form Asp-AMP and then transferred to the acceptor end of tRNA(Asp).</text>
</comment>
<comment type="subunit">
    <text evidence="4">Homodimer.</text>
</comment>
<dbReference type="RefSeq" id="XP_027724199.1">
    <property type="nucleotide sequence ID" value="XM_027868398.1"/>
</dbReference>
<evidence type="ECO:0000256" key="9">
    <source>
        <dbReference type="ARBA" id="ARBA00022840"/>
    </source>
</evidence>
<evidence type="ECO:0000256" key="19">
    <source>
        <dbReference type="SAM" id="MobiDB-lite"/>
    </source>
</evidence>
<dbReference type="InterPro" id="IPR047089">
    <property type="entry name" value="Asp-tRNA-ligase_1_N"/>
</dbReference>
<dbReference type="GO" id="GO:0005524">
    <property type="term" value="F:ATP binding"/>
    <property type="evidence" value="ECO:0007669"/>
    <property type="project" value="UniProtKB-KW"/>
</dbReference>
<dbReference type="FunFam" id="3.30.1360.30:FF:000002">
    <property type="entry name" value="Aspartate--tRNA ligase, mitochondrial"/>
    <property type="match status" value="1"/>
</dbReference>
<comment type="similarity">
    <text evidence="3">Belongs to the class-II aminoacyl-tRNA synthetase family. Type 1 subfamily.</text>
</comment>
<dbReference type="GO" id="GO:0003676">
    <property type="term" value="F:nucleic acid binding"/>
    <property type="evidence" value="ECO:0007669"/>
    <property type="project" value="InterPro"/>
</dbReference>
<dbReference type="AlphaFoldDB" id="A0A4X2KDM7"/>
<dbReference type="InterPro" id="IPR004364">
    <property type="entry name" value="Aa-tRNA-synt_II"/>
</dbReference>
<evidence type="ECO:0000256" key="4">
    <source>
        <dbReference type="ARBA" id="ARBA00011738"/>
    </source>
</evidence>
<dbReference type="InterPro" id="IPR004115">
    <property type="entry name" value="GAD-like_sf"/>
</dbReference>
<dbReference type="InterPro" id="IPR002312">
    <property type="entry name" value="Asp/Asn-tRNA-synth_IIb"/>
</dbReference>
<evidence type="ECO:0000313" key="22">
    <source>
        <dbReference type="Proteomes" id="UP000314987"/>
    </source>
</evidence>
<dbReference type="GO" id="GO:0031966">
    <property type="term" value="C:mitochondrial membrane"/>
    <property type="evidence" value="ECO:0007669"/>
    <property type="project" value="UniProtKB-SubCell"/>
</dbReference>
<name>A0A4X2KDM7_VOMUR</name>
<keyword evidence="6" id="KW-0597">Phosphoprotein</keyword>
<dbReference type="Gene3D" id="3.30.1360.30">
    <property type="entry name" value="GAD-like domain"/>
    <property type="match status" value="1"/>
</dbReference>
<evidence type="ECO:0000256" key="8">
    <source>
        <dbReference type="ARBA" id="ARBA00022741"/>
    </source>
</evidence>
<dbReference type="Proteomes" id="UP000314987">
    <property type="component" value="Unassembled WGS sequence"/>
</dbReference>
<evidence type="ECO:0000313" key="21">
    <source>
        <dbReference type="Ensembl" id="ENSVURP00010007462.1"/>
    </source>
</evidence>
<dbReference type="CDD" id="cd00777">
    <property type="entry name" value="AspRS_core"/>
    <property type="match status" value="1"/>
</dbReference>
<evidence type="ECO:0000256" key="13">
    <source>
        <dbReference type="ARBA" id="ARBA00023136"/>
    </source>
</evidence>
<keyword evidence="9" id="KW-0067">ATP-binding</keyword>
<evidence type="ECO:0000256" key="5">
    <source>
        <dbReference type="ARBA" id="ARBA00012841"/>
    </source>
</evidence>
<evidence type="ECO:0000256" key="3">
    <source>
        <dbReference type="ARBA" id="ARBA00006303"/>
    </source>
</evidence>
<keyword evidence="22" id="KW-1185">Reference proteome</keyword>
<dbReference type="SUPFAM" id="SSF50249">
    <property type="entry name" value="Nucleic acid-binding proteins"/>
    <property type="match status" value="1"/>
</dbReference>
<dbReference type="PANTHER" id="PTHR22594:SF5">
    <property type="entry name" value="ASPARTATE--TRNA LIGASE, MITOCHONDRIAL"/>
    <property type="match status" value="1"/>
</dbReference>
<keyword evidence="8" id="KW-0547">Nucleotide-binding</keyword>
<feature type="region of interest" description="Disordered" evidence="19">
    <location>
        <begin position="671"/>
        <end position="696"/>
    </location>
</feature>
<dbReference type="PANTHER" id="PTHR22594">
    <property type="entry name" value="ASPARTYL/LYSYL-TRNA SYNTHETASE"/>
    <property type="match status" value="1"/>
</dbReference>
<dbReference type="PRINTS" id="PR01042">
    <property type="entry name" value="TRNASYNTHASP"/>
</dbReference>
<dbReference type="Gene3D" id="3.30.930.10">
    <property type="entry name" value="Bira Bifunctional Protein, Domain 2"/>
    <property type="match status" value="1"/>
</dbReference>
<evidence type="ECO:0000256" key="7">
    <source>
        <dbReference type="ARBA" id="ARBA00022598"/>
    </source>
</evidence>
<dbReference type="NCBIfam" id="NF001750">
    <property type="entry name" value="PRK00476.1"/>
    <property type="match status" value="1"/>
</dbReference>
<reference evidence="21" key="3">
    <citation type="submission" date="2025-09" db="UniProtKB">
        <authorList>
            <consortium name="Ensembl"/>
        </authorList>
    </citation>
    <scope>IDENTIFICATION</scope>
</reference>
<evidence type="ECO:0000256" key="17">
    <source>
        <dbReference type="ARBA" id="ARBA00054114"/>
    </source>
</evidence>
<dbReference type="InterPro" id="IPR045864">
    <property type="entry name" value="aa-tRNA-synth_II/BPL/LPL"/>
</dbReference>
<reference evidence="22" key="1">
    <citation type="submission" date="2018-12" db="EMBL/GenBank/DDBJ databases">
        <authorList>
            <person name="Yazar S."/>
        </authorList>
    </citation>
    <scope>NUCLEOTIDE SEQUENCE [LARGE SCALE GENOMIC DNA]</scope>
</reference>
<dbReference type="GO" id="GO:0050560">
    <property type="term" value="F:aspartate-tRNA(Asn) ligase activity"/>
    <property type="evidence" value="ECO:0007669"/>
    <property type="project" value="Ensembl"/>
</dbReference>
<keyword evidence="13" id="KW-0472">Membrane</keyword>
<dbReference type="SUPFAM" id="SSF55681">
    <property type="entry name" value="Class II aaRS and biotin synthetases"/>
    <property type="match status" value="1"/>
</dbReference>
<dbReference type="Pfam" id="PF01336">
    <property type="entry name" value="tRNA_anti-codon"/>
    <property type="match status" value="1"/>
</dbReference>
<dbReference type="Pfam" id="PF00152">
    <property type="entry name" value="tRNA-synt_2"/>
    <property type="match status" value="1"/>
</dbReference>
<accession>A0A4X2KDM7</accession>
<dbReference type="Gene3D" id="2.40.50.140">
    <property type="entry name" value="Nucleic acid-binding proteins"/>
    <property type="match status" value="1"/>
</dbReference>
<dbReference type="HAMAP" id="MF_00044">
    <property type="entry name" value="Asp_tRNA_synth_type1"/>
    <property type="match status" value="1"/>
</dbReference>
<evidence type="ECO:0000256" key="1">
    <source>
        <dbReference type="ARBA" id="ARBA00004305"/>
    </source>
</evidence>
<evidence type="ECO:0000256" key="15">
    <source>
        <dbReference type="ARBA" id="ARBA00033155"/>
    </source>
</evidence>
<protein>
    <recommendedName>
        <fullName evidence="18">Aspartate--tRNA ligase, mitochondrial</fullName>
        <ecNumber evidence="5">6.1.1.12</ecNumber>
    </recommendedName>
    <alternativeName>
        <fullName evidence="15">Aspartyl-tRNA synthetase</fullName>
    </alternativeName>
</protein>
<evidence type="ECO:0000256" key="2">
    <source>
        <dbReference type="ARBA" id="ARBA00004325"/>
    </source>
</evidence>
<evidence type="ECO:0000256" key="14">
    <source>
        <dbReference type="ARBA" id="ARBA00023146"/>
    </source>
</evidence>
<dbReference type="CTD" id="55157"/>
<dbReference type="GO" id="GO:0005759">
    <property type="term" value="C:mitochondrial matrix"/>
    <property type="evidence" value="ECO:0007669"/>
    <property type="project" value="UniProtKB-SubCell"/>
</dbReference>
<dbReference type="Ensembl" id="ENSVURT00010008430.1">
    <property type="protein sequence ID" value="ENSVURP00010007462.1"/>
    <property type="gene ID" value="ENSVURG00010005742.1"/>
</dbReference>
<organism evidence="21 22">
    <name type="scientific">Vombatus ursinus</name>
    <name type="common">Common wombat</name>
    <dbReference type="NCBI Taxonomy" id="29139"/>
    <lineage>
        <taxon>Eukaryota</taxon>
        <taxon>Metazoa</taxon>
        <taxon>Chordata</taxon>
        <taxon>Craniata</taxon>
        <taxon>Vertebrata</taxon>
        <taxon>Euteleostomi</taxon>
        <taxon>Mammalia</taxon>
        <taxon>Metatheria</taxon>
        <taxon>Diprotodontia</taxon>
        <taxon>Vombatidae</taxon>
        <taxon>Vombatus</taxon>
    </lineage>
</organism>
<keyword evidence="10" id="KW-0648">Protein biosynthesis</keyword>
<dbReference type="GeneTree" id="ENSGT01030000234618"/>
<keyword evidence="14" id="KW-0030">Aminoacyl-tRNA synthetase</keyword>
<evidence type="ECO:0000256" key="6">
    <source>
        <dbReference type="ARBA" id="ARBA00022553"/>
    </source>
</evidence>
<dbReference type="Pfam" id="PF02938">
    <property type="entry name" value="GAD"/>
    <property type="match status" value="1"/>
</dbReference>
<evidence type="ECO:0000256" key="18">
    <source>
        <dbReference type="ARBA" id="ARBA00068796"/>
    </source>
</evidence>
<evidence type="ECO:0000259" key="20">
    <source>
        <dbReference type="PROSITE" id="PS50862"/>
    </source>
</evidence>
<dbReference type="GO" id="GO:0006422">
    <property type="term" value="P:aspartyl-tRNA aminoacylation"/>
    <property type="evidence" value="ECO:0007669"/>
    <property type="project" value="TreeGrafter"/>
</dbReference>
<dbReference type="OrthoDB" id="439710at2759"/>
<proteinExistence type="inferred from homology"/>
<keyword evidence="12" id="KW-0496">Mitochondrion</keyword>
<comment type="subcellular location">
    <subcellularLocation>
        <location evidence="1">Mitochondrion matrix</location>
    </subcellularLocation>
    <subcellularLocation>
        <location evidence="2">Mitochondrion membrane</location>
    </subcellularLocation>
</comment>
<evidence type="ECO:0000256" key="10">
    <source>
        <dbReference type="ARBA" id="ARBA00022917"/>
    </source>
</evidence>
<comment type="catalytic activity">
    <reaction evidence="16">
        <text>tRNA(Asp) + L-aspartate + ATP = L-aspartyl-tRNA(Asp) + AMP + diphosphate</text>
        <dbReference type="Rhea" id="RHEA:19649"/>
        <dbReference type="Rhea" id="RHEA-COMP:9660"/>
        <dbReference type="Rhea" id="RHEA-COMP:9678"/>
        <dbReference type="ChEBI" id="CHEBI:29991"/>
        <dbReference type="ChEBI" id="CHEBI:30616"/>
        <dbReference type="ChEBI" id="CHEBI:33019"/>
        <dbReference type="ChEBI" id="CHEBI:78442"/>
        <dbReference type="ChEBI" id="CHEBI:78516"/>
        <dbReference type="ChEBI" id="CHEBI:456215"/>
        <dbReference type="EC" id="6.1.1.12"/>
    </reaction>
</comment>
<keyword evidence="7" id="KW-0436">Ligase</keyword>
<dbReference type="InterPro" id="IPR004524">
    <property type="entry name" value="Asp-tRNA-ligase_1"/>
</dbReference>
<dbReference type="GO" id="GO:0005654">
    <property type="term" value="C:nucleoplasm"/>
    <property type="evidence" value="ECO:0007669"/>
    <property type="project" value="Ensembl"/>
</dbReference>
<sequence length="696" mass="79109">MPFPWGPSLMRRMYRSWSGPIRKTAPPLLGSLTRYLMLSTQRRISDFNSFVVRTNTCGELRSSHLGQEVTLCGWVQYRRQSLFLILRDFHGLIQVVIPQDESAASVKKLLCEAPIESVVQVTGTVISRPPGQQNPKMPTGEIEIEVKTAELLNSCKKLPFEIKDFMKKTEALRMKYRYLDLRSSQMQYNLRLRSQMVMKMREYLCNLHGFVDIETPTLFKKTPGGAKEFVVPSREPGKFYSLPQSPQQFKQLLMVGGFDRYFQVARCYRDEGSKPERQPEFTQVDIEMSFVDQAGIQKLIEGLLQYSWPKDKNPLTVPFPSMTYTEALDLYGTDKPDTRFGMKIVDVSDIFRNTEIEFLQDMLKEPQGTIKTICIPGGTKYLKSKDFEVIKKFAVNHFNQEVSPLFLKTSGSGKSPFTKLLKEEEKTALISLMGAQEEDVLLLTAGEHKKACSVLGKLRLECADLLEARGVVLRDPTVFHFLWVVEFPLFLPKEEDPTELESAHHPFTAPHPSDIHLLYTEPEKVRSQHYDLVLNGSEIGGGSIRIHNAEQQQYVLETVLKEDVKLLSHLLQALDFGAPPHGGIALGLDRLVCLVTGVPSIRDVIAFPKSFRGHDLMSNAPDYVSPEDIEPYHIQVRRPEVTDRKDVKSVICETESSQQLVLPSLAKTENPLEKLALGQTPELLERRKSSKYPDNQ</sequence>